<evidence type="ECO:0000256" key="3">
    <source>
        <dbReference type="ARBA" id="ARBA00022679"/>
    </source>
</evidence>
<dbReference type="AlphaFoldDB" id="A0AAV8Z8X8"/>
<dbReference type="EMBL" id="JAPWTK010000012">
    <property type="protein sequence ID" value="KAJ8959695.1"/>
    <property type="molecule type" value="Genomic_DNA"/>
</dbReference>
<gene>
    <name evidence="6" type="ORF">NQ318_021887</name>
</gene>
<dbReference type="InterPro" id="IPR002213">
    <property type="entry name" value="UDP_glucos_trans"/>
</dbReference>
<evidence type="ECO:0000256" key="5">
    <source>
        <dbReference type="SAM" id="SignalP"/>
    </source>
</evidence>
<comment type="similarity">
    <text evidence="1">Belongs to the UDP-glycosyltransferase family.</text>
</comment>
<keyword evidence="3" id="KW-0808">Transferase</keyword>
<reference evidence="6" key="1">
    <citation type="journal article" date="2023" name="Insect Mol. Biol.">
        <title>Genome sequencing provides insights into the evolution of gene families encoding plant cell wall-degrading enzymes in longhorned beetles.</title>
        <authorList>
            <person name="Shin N.R."/>
            <person name="Okamura Y."/>
            <person name="Kirsch R."/>
            <person name="Pauchet Y."/>
        </authorList>
    </citation>
    <scope>NUCLEOTIDE SEQUENCE</scope>
    <source>
        <strain evidence="6">AMC_N1</strain>
    </source>
</reference>
<keyword evidence="5" id="KW-0732">Signal</keyword>
<dbReference type="PANTHER" id="PTHR48043">
    <property type="entry name" value="EG:EG0003.4 PROTEIN-RELATED"/>
    <property type="match status" value="1"/>
</dbReference>
<keyword evidence="4" id="KW-0472">Membrane</keyword>
<evidence type="ECO:0000256" key="1">
    <source>
        <dbReference type="ARBA" id="ARBA00009995"/>
    </source>
</evidence>
<organism evidence="6 7">
    <name type="scientific">Aromia moschata</name>
    <dbReference type="NCBI Taxonomy" id="1265417"/>
    <lineage>
        <taxon>Eukaryota</taxon>
        <taxon>Metazoa</taxon>
        <taxon>Ecdysozoa</taxon>
        <taxon>Arthropoda</taxon>
        <taxon>Hexapoda</taxon>
        <taxon>Insecta</taxon>
        <taxon>Pterygota</taxon>
        <taxon>Neoptera</taxon>
        <taxon>Endopterygota</taxon>
        <taxon>Coleoptera</taxon>
        <taxon>Polyphaga</taxon>
        <taxon>Cucujiformia</taxon>
        <taxon>Chrysomeloidea</taxon>
        <taxon>Cerambycidae</taxon>
        <taxon>Cerambycinae</taxon>
        <taxon>Callichromatini</taxon>
        <taxon>Aromia</taxon>
    </lineage>
</organism>
<evidence type="ECO:0000313" key="7">
    <source>
        <dbReference type="Proteomes" id="UP001162162"/>
    </source>
</evidence>
<evidence type="ECO:0000256" key="4">
    <source>
        <dbReference type="SAM" id="Phobius"/>
    </source>
</evidence>
<dbReference type="Proteomes" id="UP001162162">
    <property type="component" value="Unassembled WGS sequence"/>
</dbReference>
<dbReference type="CDD" id="cd03784">
    <property type="entry name" value="GT1_Gtf-like"/>
    <property type="match status" value="1"/>
</dbReference>
<protein>
    <recommendedName>
        <fullName evidence="8">UDP-glucuronosyltransferase</fullName>
    </recommendedName>
</protein>
<dbReference type="Gene3D" id="3.40.50.2000">
    <property type="entry name" value="Glycogen Phosphorylase B"/>
    <property type="match status" value="2"/>
</dbReference>
<evidence type="ECO:0000256" key="2">
    <source>
        <dbReference type="ARBA" id="ARBA00022676"/>
    </source>
</evidence>
<keyword evidence="4" id="KW-1133">Transmembrane helix</keyword>
<keyword evidence="7" id="KW-1185">Reference proteome</keyword>
<feature type="transmembrane region" description="Helical" evidence="4">
    <location>
        <begin position="477"/>
        <end position="500"/>
    </location>
</feature>
<keyword evidence="2" id="KW-0328">Glycosyltransferase</keyword>
<keyword evidence="4" id="KW-0812">Transmembrane</keyword>
<name>A0AAV8Z8X8_9CUCU</name>
<dbReference type="Pfam" id="PF00201">
    <property type="entry name" value="UDPGT"/>
    <property type="match status" value="1"/>
</dbReference>
<feature type="signal peptide" evidence="5">
    <location>
        <begin position="1"/>
        <end position="18"/>
    </location>
</feature>
<dbReference type="GO" id="GO:0008194">
    <property type="term" value="F:UDP-glycosyltransferase activity"/>
    <property type="evidence" value="ECO:0007669"/>
    <property type="project" value="InterPro"/>
</dbReference>
<accession>A0AAV8Z8X8</accession>
<dbReference type="SUPFAM" id="SSF53756">
    <property type="entry name" value="UDP-Glycosyltransferase/glycogen phosphorylase"/>
    <property type="match status" value="1"/>
</dbReference>
<comment type="caution">
    <text evidence="6">The sequence shown here is derived from an EMBL/GenBank/DDBJ whole genome shotgun (WGS) entry which is preliminary data.</text>
</comment>
<feature type="chain" id="PRO_5043956279" description="UDP-glucuronosyltransferase" evidence="5">
    <location>
        <begin position="19"/>
        <end position="517"/>
    </location>
</feature>
<evidence type="ECO:0008006" key="8">
    <source>
        <dbReference type="Google" id="ProtNLM"/>
    </source>
</evidence>
<sequence>MILKYTLLAAIFVSSSHCANILGIIPTPSYSHQIAYTPLWKELSLRGHKVTVITTNPLNDPKLVNLTEIDMRFLYSYFTDISKLAEEKMNMWNMHSIFAELALVIEEAILSSPPVQELIHNKNTFDVVLVEFLYPEFMNFAKMYDCPSIIISSLDVFGPLHRAVGNQAYTSLHPEIGTPFTAPLSFKERIINTIYSWYVSYYYSYVSYPKRENLMRRHLNVTLNTDTLISEADMLFLNVNPAIHTVRAVGATTINIGGYRETLSSKSLPQDLQDFLDAATDGFIYFSLGSNVKSKELAGPTFTAIFETLKEIPFKVLWKFENDNLPGKSENIKIIKWAPQEKVLCTLGITQSQNAHPNIKLFITQGGLQSMEEGIYREVPFVVIPFFADQEQNARLMESKGIARIVQRKPSMNKEELKNAILEVIHNPRYKNSVKTLRRQVLDSPTSGLESAVWWTEYVIRHKGAKHLRNPAADLPLYQYFLLDVISFLVLATASALWVASFLMKKLYKLIWYEIEK</sequence>
<evidence type="ECO:0000313" key="6">
    <source>
        <dbReference type="EMBL" id="KAJ8959695.1"/>
    </source>
</evidence>
<dbReference type="InterPro" id="IPR050271">
    <property type="entry name" value="UDP-glycosyltransferase"/>
</dbReference>
<dbReference type="PANTHER" id="PTHR48043:SF159">
    <property type="entry name" value="EG:EG0003.4 PROTEIN-RELATED"/>
    <property type="match status" value="1"/>
</dbReference>
<proteinExistence type="inferred from homology"/>
<dbReference type="FunFam" id="3.40.50.2000:FF:000050">
    <property type="entry name" value="UDP-glucuronosyltransferase"/>
    <property type="match status" value="1"/>
</dbReference>